<evidence type="ECO:0000313" key="2">
    <source>
        <dbReference type="Proteomes" id="UP000830395"/>
    </source>
</evidence>
<dbReference type="EMBL" id="CM040975">
    <property type="protein sequence ID" value="MCJ8729077.1"/>
    <property type="molecule type" value="Genomic_DNA"/>
</dbReference>
<keyword evidence="2" id="KW-1185">Reference proteome</keyword>
<comment type="caution">
    <text evidence="1">The sequence shown here is derived from an EMBL/GenBank/DDBJ whole genome shotgun (WGS) entry which is preliminary data.</text>
</comment>
<organism evidence="1 2">
    <name type="scientific">Pangasius djambal</name>
    <dbReference type="NCBI Taxonomy" id="1691987"/>
    <lineage>
        <taxon>Eukaryota</taxon>
        <taxon>Metazoa</taxon>
        <taxon>Chordata</taxon>
        <taxon>Craniata</taxon>
        <taxon>Vertebrata</taxon>
        <taxon>Euteleostomi</taxon>
        <taxon>Actinopterygii</taxon>
        <taxon>Neopterygii</taxon>
        <taxon>Teleostei</taxon>
        <taxon>Ostariophysi</taxon>
        <taxon>Siluriformes</taxon>
        <taxon>Pangasiidae</taxon>
        <taxon>Pangasius</taxon>
    </lineage>
</organism>
<protein>
    <submittedName>
        <fullName evidence="1">Uncharacterized protein</fullName>
    </submittedName>
</protein>
<accession>A0ACC5Y0M1</accession>
<name>A0ACC5Y0M1_9TELE</name>
<gene>
    <name evidence="1" type="ORF">PDJAM_G00012240</name>
</gene>
<sequence length="226" mass="25103">MKENLDIAVEPCAEPENQSSGLYTGKSVCLSLVSTWGDSHYLGLTGLEVVGKEGEIIPVDISMVTATPRDLNDLPEYNDDLRTLDKLFDGQNITTDDEHMWLIPFTPGSDHTLSIQFGQSQTIAGLRIWNYNKSPEDSYRGVQALCVYVDEVCVSPPGGFLIRKGPGNCHFDFAQEILFIDYVQSSSVCKNTPATHTRRSEEKASMEYEAPLMPYGCILLPVIIYL</sequence>
<feature type="non-terminal residue" evidence="1">
    <location>
        <position position="226"/>
    </location>
</feature>
<evidence type="ECO:0000313" key="1">
    <source>
        <dbReference type="EMBL" id="MCJ8729077.1"/>
    </source>
</evidence>
<dbReference type="Proteomes" id="UP000830395">
    <property type="component" value="Chromosome 1"/>
</dbReference>
<reference evidence="1" key="1">
    <citation type="submission" date="2020-02" db="EMBL/GenBank/DDBJ databases">
        <title>Genome sequencing of the panga catfish, Pangasius djambal.</title>
        <authorList>
            <person name="Wen M."/>
            <person name="Zahm M."/>
            <person name="Roques C."/>
            <person name="Cabau C."/>
            <person name="Klopp C."/>
            <person name="Donnadieu C."/>
            <person name="Jouanno E."/>
            <person name="Avarre J.-C."/>
            <person name="Campet M."/>
            <person name="Ha T."/>
            <person name="Dugue R."/>
            <person name="Lampietro C."/>
            <person name="Louis A."/>
            <person name="Herpin A."/>
            <person name="Echchiki A."/>
            <person name="Berthelot C."/>
            <person name="Parey E."/>
            <person name="Roest-Crollius H."/>
            <person name="Braasch I."/>
            <person name="Postlethwait J.H."/>
            <person name="Bobe J."/>
            <person name="Montfort J."/>
            <person name="Bouchez O."/>
            <person name="Begum T."/>
            <person name="Schartl M."/>
            <person name="Gustiano R."/>
            <person name="Guiguen Y."/>
        </authorList>
    </citation>
    <scope>NUCLEOTIDE SEQUENCE</scope>
    <source>
        <strain evidence="1">Pdj_M5554</strain>
    </source>
</reference>
<proteinExistence type="predicted"/>